<feature type="coiled-coil region" evidence="7">
    <location>
        <begin position="836"/>
        <end position="870"/>
    </location>
</feature>
<accession>A0A813GN00</accession>
<organism evidence="8 9">
    <name type="scientific">Polarella glacialis</name>
    <name type="common">Dinoflagellate</name>
    <dbReference type="NCBI Taxonomy" id="89957"/>
    <lineage>
        <taxon>Eukaryota</taxon>
        <taxon>Sar</taxon>
        <taxon>Alveolata</taxon>
        <taxon>Dinophyceae</taxon>
        <taxon>Suessiales</taxon>
        <taxon>Suessiaceae</taxon>
        <taxon>Polarella</taxon>
    </lineage>
</organism>
<dbReference type="GO" id="GO:0030488">
    <property type="term" value="P:tRNA methylation"/>
    <property type="evidence" value="ECO:0007669"/>
    <property type="project" value="InterPro"/>
</dbReference>
<gene>
    <name evidence="8" type="ORF">PGLA1383_LOCUS43567</name>
</gene>
<protein>
    <recommendedName>
        <fullName evidence="3">tRNA (adenine(58)-N(1))-methyltransferase non-catalytic subunit TRM6</fullName>
    </recommendedName>
    <alternativeName>
        <fullName evidence="6">tRNA(m1A58)-methyltransferase subunit TRM6</fullName>
    </alternativeName>
</protein>
<name>A0A813GN00_POLGL</name>
<feature type="non-terminal residue" evidence="8">
    <location>
        <position position="1"/>
    </location>
</feature>
<evidence type="ECO:0000256" key="2">
    <source>
        <dbReference type="ARBA" id="ARBA00008320"/>
    </source>
</evidence>
<comment type="subcellular location">
    <subcellularLocation>
        <location evidence="1">Nucleus</location>
    </subcellularLocation>
</comment>
<comment type="similarity">
    <text evidence="2">Belongs to the TRM6/GCD10 family.</text>
</comment>
<evidence type="ECO:0000256" key="3">
    <source>
        <dbReference type="ARBA" id="ARBA00021704"/>
    </source>
</evidence>
<evidence type="ECO:0000256" key="5">
    <source>
        <dbReference type="ARBA" id="ARBA00023242"/>
    </source>
</evidence>
<proteinExistence type="inferred from homology"/>
<evidence type="ECO:0000313" key="9">
    <source>
        <dbReference type="Proteomes" id="UP000654075"/>
    </source>
</evidence>
<evidence type="ECO:0000256" key="4">
    <source>
        <dbReference type="ARBA" id="ARBA00022694"/>
    </source>
</evidence>
<dbReference type="GO" id="GO:0031515">
    <property type="term" value="C:tRNA (m1A) methyltransferase complex"/>
    <property type="evidence" value="ECO:0007669"/>
    <property type="project" value="InterPro"/>
</dbReference>
<dbReference type="Proteomes" id="UP000654075">
    <property type="component" value="Unassembled WGS sequence"/>
</dbReference>
<comment type="caution">
    <text evidence="8">The sequence shown here is derived from an EMBL/GenBank/DDBJ whole genome shotgun (WGS) entry which is preliminary data.</text>
</comment>
<sequence>AQKMTPEEVKALKGKLGGQEVVDALASSSTTFASKTKFAQEKYLKKKAQKHVQQVVLLRPTVMELCETYMKQSRNKVCGLRFDYLSSLLCHADVRSGARYFLLDCAAGLVTGAMAQQLAGCGEIFRVFRGGCPEKALAELDMVEADRKTVRQLPLEVLLSADPLSLEWLKDPFEGQPAVPDAEIEAQMALRYEARLNRTKQRRADLEALKARPVDGLIIVAGDEDPDLASEALQTGLAMLIPGGRVVVYGQHLQPVAALQGSWRASGQFVDVRLEQLFTREYQVLPQRTHPHMAAESQLCEGYILSASKVVDYSSDAPDRAEPVEQAGPRLGEEEAAVALEVAHVMGSQHDRFFKVLLQNFKVLLLNFKVQLRWSSSPFDKVQLRSSAPFDKVLLQNFKVLLQNFKVQLRSFCPGLRWSSSPFDKVLFGILGVMGGGKENMGTVIQSDSIQMKSIEEGIREGVSELFWGTVRQDGDKLVWEWSKTPPSCSPPGHNSSNEPMGKLVTYANFCRQVVEDKEERKQALKSFKLVMDEEVQGEMEKVLSLAMKKMRLPEKVRYSPQAEAAGLKGSTIMMFPAVFHLVEALVRSKRKFAILFRSFGADHDNIKTEWNAFCEMKHPLYSSLIKDIGPLDGTVPGEPDRRIHSMHTLYRDHQGPMLVLDCVTEGPDNGPNWDAWAKMKPRSKVDSRNGRDFINTVLKEKGIEVAEGLPKVQKWMKNHLAAQASSAIKDDWAWWTWNGEKAFAGKLLTVIGGGKSEIRQLFFDDNVDHEDPRIVDCRDISGSPMPAEAVINKVCCKVNPVEAVMDEQYFLRKLQLCHGGNLEFGTSLIGFQAKLTEVEEQKVNLVREVQVLTQQLLNLTEENRRMKLLHRINVESLAQLRDILSQHCELDDFGKGNFRTVSDLFEELEQGKCWLEMDEDGKIVRIFETLQMRMQYKDLVLIKSAEQYADGRIVSRNHLPGVRKGLRETSFQEALLTFFQSGLQVNVESCIVQDAPPAFNPEAPVQPSLAAETFPIPFKVQQFEASYRINPKITASNKDLLGKIGLPNGKNFTTEQQELTGGTLTHFWRWDKVATWEAAATNSQMSKGAGNAGVNIAEICEKIFGGHPNREVYENLLLQMFDKFDAKKLCGGFSGSLVIRVQPIEADGRPGEPCIVKMDRAQAIRDEYMNSVQVFQALPDRAARIIGDAAYAKNK</sequence>
<keyword evidence="7" id="KW-0175">Coiled coil</keyword>
<dbReference type="OrthoDB" id="417678at2759"/>
<evidence type="ECO:0000256" key="6">
    <source>
        <dbReference type="ARBA" id="ARBA00032319"/>
    </source>
</evidence>
<evidence type="ECO:0000256" key="1">
    <source>
        <dbReference type="ARBA" id="ARBA00004123"/>
    </source>
</evidence>
<keyword evidence="5" id="KW-0539">Nucleus</keyword>
<dbReference type="Pfam" id="PF04189">
    <property type="entry name" value="Gcd10p"/>
    <property type="match status" value="1"/>
</dbReference>
<dbReference type="PANTHER" id="PTHR12945">
    <property type="entry name" value="TRANSLATION INITIATION FACTOR EIF3-RELATED"/>
    <property type="match status" value="1"/>
</dbReference>
<dbReference type="PANTHER" id="PTHR12945:SF0">
    <property type="entry name" value="TRNA (ADENINE(58)-N(1))-METHYLTRANSFERASE NON-CATALYTIC SUBUNIT TRM6"/>
    <property type="match status" value="1"/>
</dbReference>
<keyword evidence="9" id="KW-1185">Reference proteome</keyword>
<dbReference type="EMBL" id="CAJNNV010029005">
    <property type="protein sequence ID" value="CAE8626663.1"/>
    <property type="molecule type" value="Genomic_DNA"/>
</dbReference>
<evidence type="ECO:0000256" key="7">
    <source>
        <dbReference type="SAM" id="Coils"/>
    </source>
</evidence>
<dbReference type="InterPro" id="IPR017423">
    <property type="entry name" value="TRM6"/>
</dbReference>
<feature type="non-terminal residue" evidence="8">
    <location>
        <position position="1196"/>
    </location>
</feature>
<keyword evidence="4" id="KW-0819">tRNA processing</keyword>
<reference evidence="8" key="1">
    <citation type="submission" date="2021-02" db="EMBL/GenBank/DDBJ databases">
        <authorList>
            <person name="Dougan E. K."/>
            <person name="Rhodes N."/>
            <person name="Thang M."/>
            <person name="Chan C."/>
        </authorList>
    </citation>
    <scope>NUCLEOTIDE SEQUENCE</scope>
</reference>
<evidence type="ECO:0000313" key="8">
    <source>
        <dbReference type="EMBL" id="CAE8626663.1"/>
    </source>
</evidence>
<dbReference type="GO" id="GO:0005634">
    <property type="term" value="C:nucleus"/>
    <property type="evidence" value="ECO:0007669"/>
    <property type="project" value="UniProtKB-SubCell"/>
</dbReference>
<dbReference type="AlphaFoldDB" id="A0A813GN00"/>